<dbReference type="OrthoDB" id="9439679at2759"/>
<proteinExistence type="predicted"/>
<evidence type="ECO:0000313" key="8">
    <source>
        <dbReference type="Proteomes" id="UP000824540"/>
    </source>
</evidence>
<dbReference type="AlphaFoldDB" id="A0A8T2PFM3"/>
<organism evidence="7 8">
    <name type="scientific">Albula glossodonta</name>
    <name type="common">roundjaw bonefish</name>
    <dbReference type="NCBI Taxonomy" id="121402"/>
    <lineage>
        <taxon>Eukaryota</taxon>
        <taxon>Metazoa</taxon>
        <taxon>Chordata</taxon>
        <taxon>Craniata</taxon>
        <taxon>Vertebrata</taxon>
        <taxon>Euteleostomi</taxon>
        <taxon>Actinopterygii</taxon>
        <taxon>Neopterygii</taxon>
        <taxon>Teleostei</taxon>
        <taxon>Albuliformes</taxon>
        <taxon>Albulidae</taxon>
        <taxon>Albula</taxon>
    </lineage>
</organism>
<evidence type="ECO:0000256" key="4">
    <source>
        <dbReference type="ARBA" id="ARBA00022989"/>
    </source>
</evidence>
<comment type="caution">
    <text evidence="7">The sequence shown here is derived from an EMBL/GenBank/DDBJ whole genome shotgun (WGS) entry which is preliminary data.</text>
</comment>
<dbReference type="GO" id="GO:0007409">
    <property type="term" value="P:axonogenesis"/>
    <property type="evidence" value="ECO:0007669"/>
    <property type="project" value="TreeGrafter"/>
</dbReference>
<gene>
    <name evidence="7" type="ORF">JZ751_022572</name>
</gene>
<evidence type="ECO:0000313" key="7">
    <source>
        <dbReference type="EMBL" id="KAG9351325.1"/>
    </source>
</evidence>
<dbReference type="EMBL" id="JAFBMS010000006">
    <property type="protein sequence ID" value="KAG9351325.1"/>
    <property type="molecule type" value="Genomic_DNA"/>
</dbReference>
<evidence type="ECO:0000256" key="5">
    <source>
        <dbReference type="ARBA" id="ARBA00023136"/>
    </source>
</evidence>
<sequence length="254" mass="28343">MELSSTSVVVNEITCDSPSKQAGRLLRSLRNDAICPETGVVTETTDPSVSTSTDTAPSTASASLDTVSEMHPEVQYGSYNTESSTDKPDNNVYNYIPPSVSQMCQNPIYMQKEDDQVAFYRNLKELNFSSLDPKKDERSRSPAYTISTVGFGEKQPCGNQETELLYQNISERVNAIPTAGVLNYTFCTLPKRPPAPPYDSRRNNQDRLNKAVLYGTPRKYAEQCQNEYPMLPGKLKTVPDYLEVLEKHTAMSQL</sequence>
<name>A0A8T2PFM3_9TELE</name>
<evidence type="ECO:0000256" key="1">
    <source>
        <dbReference type="ARBA" id="ARBA00004479"/>
    </source>
</evidence>
<keyword evidence="2" id="KW-0812">Transmembrane</keyword>
<evidence type="ECO:0000256" key="2">
    <source>
        <dbReference type="ARBA" id="ARBA00022692"/>
    </source>
</evidence>
<dbReference type="GO" id="GO:0051965">
    <property type="term" value="P:positive regulation of synapse assembly"/>
    <property type="evidence" value="ECO:0007669"/>
    <property type="project" value="TreeGrafter"/>
</dbReference>
<accession>A0A8T2PFM3</accession>
<evidence type="ECO:0000256" key="3">
    <source>
        <dbReference type="ARBA" id="ARBA00022729"/>
    </source>
</evidence>
<evidence type="ECO:0000256" key="6">
    <source>
        <dbReference type="SAM" id="MobiDB-lite"/>
    </source>
</evidence>
<dbReference type="PANTHER" id="PTHR45773">
    <property type="entry name" value="SLIT AND NTRK-LIKE PROTEIN 4-RELATED"/>
    <property type="match status" value="1"/>
</dbReference>
<dbReference type="GO" id="GO:0098978">
    <property type="term" value="C:glutamatergic synapse"/>
    <property type="evidence" value="ECO:0007669"/>
    <property type="project" value="TreeGrafter"/>
</dbReference>
<keyword evidence="3" id="KW-0732">Signal</keyword>
<dbReference type="GO" id="GO:0016020">
    <property type="term" value="C:membrane"/>
    <property type="evidence" value="ECO:0007669"/>
    <property type="project" value="UniProtKB-SubCell"/>
</dbReference>
<keyword evidence="4" id="KW-1133">Transmembrane helix</keyword>
<keyword evidence="5" id="KW-0472">Membrane</keyword>
<keyword evidence="8" id="KW-1185">Reference proteome</keyword>
<dbReference type="PANTHER" id="PTHR45773:SF4">
    <property type="entry name" value="SLIT AND NTRK-LIKE PROTEIN 2"/>
    <property type="match status" value="1"/>
</dbReference>
<protein>
    <submittedName>
        <fullName evidence="7">Uncharacterized protein</fullName>
    </submittedName>
</protein>
<feature type="region of interest" description="Disordered" evidence="6">
    <location>
        <begin position="42"/>
        <end position="63"/>
    </location>
</feature>
<dbReference type="Proteomes" id="UP000824540">
    <property type="component" value="Unassembled WGS sequence"/>
</dbReference>
<reference evidence="7" key="1">
    <citation type="thesis" date="2021" institute="BYU ScholarsArchive" country="Provo, UT, USA">
        <title>Applications of and Algorithms for Genome Assembly and Genomic Analyses with an Emphasis on Marine Teleosts.</title>
        <authorList>
            <person name="Pickett B.D."/>
        </authorList>
    </citation>
    <scope>NUCLEOTIDE SEQUENCE</scope>
    <source>
        <strain evidence="7">HI-2016</strain>
    </source>
</reference>
<comment type="subcellular location">
    <subcellularLocation>
        <location evidence="1">Membrane</location>
        <topology evidence="1">Single-pass type I membrane protein</topology>
    </subcellularLocation>
</comment>